<comment type="caution">
    <text evidence="2">The sequence shown here is derived from an EMBL/GenBank/DDBJ whole genome shotgun (WGS) entry which is preliminary data.</text>
</comment>
<gene>
    <name evidence="2" type="ORF">V6N12_005402</name>
</gene>
<feature type="region of interest" description="Disordered" evidence="1">
    <location>
        <begin position="276"/>
        <end position="298"/>
    </location>
</feature>
<evidence type="ECO:0008006" key="4">
    <source>
        <dbReference type="Google" id="ProtNLM"/>
    </source>
</evidence>
<proteinExistence type="predicted"/>
<evidence type="ECO:0000313" key="3">
    <source>
        <dbReference type="Proteomes" id="UP001472677"/>
    </source>
</evidence>
<reference evidence="2 3" key="1">
    <citation type="journal article" date="2024" name="G3 (Bethesda)">
        <title>Genome assembly of Hibiscus sabdariffa L. provides insights into metabolisms of medicinal natural products.</title>
        <authorList>
            <person name="Kim T."/>
        </authorList>
    </citation>
    <scope>NUCLEOTIDE SEQUENCE [LARGE SCALE GENOMIC DNA]</scope>
    <source>
        <strain evidence="2">TK-2024</strain>
        <tissue evidence="2">Old leaves</tissue>
    </source>
</reference>
<accession>A0ABR2AGI4</accession>
<organism evidence="2 3">
    <name type="scientific">Hibiscus sabdariffa</name>
    <name type="common">roselle</name>
    <dbReference type="NCBI Taxonomy" id="183260"/>
    <lineage>
        <taxon>Eukaryota</taxon>
        <taxon>Viridiplantae</taxon>
        <taxon>Streptophyta</taxon>
        <taxon>Embryophyta</taxon>
        <taxon>Tracheophyta</taxon>
        <taxon>Spermatophyta</taxon>
        <taxon>Magnoliopsida</taxon>
        <taxon>eudicotyledons</taxon>
        <taxon>Gunneridae</taxon>
        <taxon>Pentapetalae</taxon>
        <taxon>rosids</taxon>
        <taxon>malvids</taxon>
        <taxon>Malvales</taxon>
        <taxon>Malvaceae</taxon>
        <taxon>Malvoideae</taxon>
        <taxon>Hibiscus</taxon>
    </lineage>
</organism>
<protein>
    <recommendedName>
        <fullName evidence="4">Protein KAKU4</fullName>
    </recommendedName>
</protein>
<feature type="region of interest" description="Disordered" evidence="1">
    <location>
        <begin position="1"/>
        <end position="41"/>
    </location>
</feature>
<keyword evidence="3" id="KW-1185">Reference proteome</keyword>
<dbReference type="Proteomes" id="UP001472677">
    <property type="component" value="Unassembled WGS sequence"/>
</dbReference>
<name>A0ABR2AGI4_9ROSI</name>
<feature type="region of interest" description="Disordered" evidence="1">
    <location>
        <begin position="74"/>
        <end position="108"/>
    </location>
</feature>
<dbReference type="PANTHER" id="PTHR33416">
    <property type="entry name" value="NUCLEAR PORE COMPLEX PROTEIN NUP1"/>
    <property type="match status" value="1"/>
</dbReference>
<sequence>MASIPGAAQRREPRSGGKMVHPRRTMLRTTPYDRPRLLNTTHQNPNWISRHIFSLTRAIVSGATRVLSSVFGFESSSSSSSSSSDCGSTSDDTGGPNDGQDVSSQGLNNIERDEPQSFAGKIEAKCLIEQLLMQESFSREECDKLTDIIKSRVVDSPMIRGMGIERLNETPNRAGGSDVDNHGLCGTAVIEAKRWLEEKKSGSKSKSELHHGTSASKFVTLAHSIEGEAGSPVDMAKIYMRTRPPWASHAMNDIEFRSPPLFGVPLFKEETPYSIGSKHLSSSKRKKDSPTSGSWNIQEEIRKVRSKATEEMLRTLSSPKIDWSSFAEENNLESSKKSVEAYEDLATRPGPQIPKNALNSDGLPMPASPGCEDNQVMEAVESIEGKRGEILDEGQRLQSSVDIKTASNSDVADVNHFNDTNGSILQFGSARGGAVQGSQIEDKNCATVKEVAETGGAAASAANRLLSSGYSMSDEVDKEQNQGQMNKEENTVGFGDEIATRAAVQDKSKPMSEASIEVAVVNEIDVAVSNSQNCSSMQREGEDSLEQLKTPKSKRSVAGKNNTGMEKQQGKKVLMTSRFKGQARSGGTIEVMRLMQGKTDADPIIVEDALALPVEGTRTLVNAQADAYEYMAD</sequence>
<evidence type="ECO:0000256" key="1">
    <source>
        <dbReference type="SAM" id="MobiDB-lite"/>
    </source>
</evidence>
<dbReference type="Gene3D" id="3.40.140.10">
    <property type="entry name" value="Cytidine Deaminase, domain 2"/>
    <property type="match status" value="1"/>
</dbReference>
<feature type="compositionally biased region" description="Low complexity" evidence="1">
    <location>
        <begin position="75"/>
        <end position="95"/>
    </location>
</feature>
<dbReference type="PANTHER" id="PTHR33416:SF17">
    <property type="entry name" value="PROTEIN KAKU4"/>
    <property type="match status" value="1"/>
</dbReference>
<evidence type="ECO:0000313" key="2">
    <source>
        <dbReference type="EMBL" id="KAK8491847.1"/>
    </source>
</evidence>
<dbReference type="EMBL" id="JBBPBM010000747">
    <property type="protein sequence ID" value="KAK8491847.1"/>
    <property type="molecule type" value="Genomic_DNA"/>
</dbReference>
<feature type="region of interest" description="Disordered" evidence="1">
    <location>
        <begin position="532"/>
        <end position="570"/>
    </location>
</feature>